<organism evidence="1 2">
    <name type="scientific">Suillus fuscotomentosus</name>
    <dbReference type="NCBI Taxonomy" id="1912939"/>
    <lineage>
        <taxon>Eukaryota</taxon>
        <taxon>Fungi</taxon>
        <taxon>Dikarya</taxon>
        <taxon>Basidiomycota</taxon>
        <taxon>Agaricomycotina</taxon>
        <taxon>Agaricomycetes</taxon>
        <taxon>Agaricomycetidae</taxon>
        <taxon>Boletales</taxon>
        <taxon>Suillineae</taxon>
        <taxon>Suillaceae</taxon>
        <taxon>Suillus</taxon>
    </lineage>
</organism>
<dbReference type="GeneID" id="64664179"/>
<dbReference type="Proteomes" id="UP001195769">
    <property type="component" value="Unassembled WGS sequence"/>
</dbReference>
<evidence type="ECO:0000313" key="2">
    <source>
        <dbReference type="Proteomes" id="UP001195769"/>
    </source>
</evidence>
<keyword evidence="2" id="KW-1185">Reference proteome</keyword>
<name>A0AAD4E0F5_9AGAM</name>
<dbReference type="AlphaFoldDB" id="A0AAD4E0F5"/>
<comment type="caution">
    <text evidence="1">The sequence shown here is derived from an EMBL/GenBank/DDBJ whole genome shotgun (WGS) entry which is preliminary data.</text>
</comment>
<accession>A0AAD4E0F5</accession>
<evidence type="ECO:0000313" key="1">
    <source>
        <dbReference type="EMBL" id="KAG1895983.1"/>
    </source>
</evidence>
<gene>
    <name evidence="1" type="ORF">F5891DRAFT_1250330</name>
</gene>
<proteinExistence type="predicted"/>
<dbReference type="EMBL" id="JABBWK010000060">
    <property type="protein sequence ID" value="KAG1895983.1"/>
    <property type="molecule type" value="Genomic_DNA"/>
</dbReference>
<sequence length="115" mass="13301">MKLVTHYLPIQTSWTTLMHLKKANVEPSHIMVSPLAARRAWSSSSWRLVFFISKERAASVFLIPPQPQPGEGGTEAWKRDREAAEQEIILRRRRQKKEELIFMDEVKGKDDIDSA</sequence>
<reference evidence="1" key="1">
    <citation type="journal article" date="2020" name="New Phytol.">
        <title>Comparative genomics reveals dynamic genome evolution in host specialist ectomycorrhizal fungi.</title>
        <authorList>
            <person name="Lofgren L.A."/>
            <person name="Nguyen N.H."/>
            <person name="Vilgalys R."/>
            <person name="Ruytinx J."/>
            <person name="Liao H.L."/>
            <person name="Branco S."/>
            <person name="Kuo A."/>
            <person name="LaButti K."/>
            <person name="Lipzen A."/>
            <person name="Andreopoulos W."/>
            <person name="Pangilinan J."/>
            <person name="Riley R."/>
            <person name="Hundley H."/>
            <person name="Na H."/>
            <person name="Barry K."/>
            <person name="Grigoriev I.V."/>
            <person name="Stajich J.E."/>
            <person name="Kennedy P.G."/>
        </authorList>
    </citation>
    <scope>NUCLEOTIDE SEQUENCE</scope>
    <source>
        <strain evidence="1">FC203</strain>
    </source>
</reference>
<protein>
    <submittedName>
        <fullName evidence="1">Uncharacterized protein</fullName>
    </submittedName>
</protein>
<dbReference type="RefSeq" id="XP_041221559.1">
    <property type="nucleotide sequence ID" value="XM_041369881.1"/>
</dbReference>